<dbReference type="Gene3D" id="3.30.70.270">
    <property type="match status" value="3"/>
</dbReference>
<dbReference type="InterPro" id="IPR017961">
    <property type="entry name" value="DNA_pol_Y-fam_little_finger"/>
</dbReference>
<dbReference type="InterPro" id="IPR043128">
    <property type="entry name" value="Rev_trsase/Diguanyl_cyclase"/>
</dbReference>
<reference evidence="2 3" key="1">
    <citation type="journal article" date="2024" name="Nat. Commun.">
        <title>Phylogenomics reveals the evolutionary origins of lichenization in chlorophyte algae.</title>
        <authorList>
            <person name="Puginier C."/>
            <person name="Libourel C."/>
            <person name="Otte J."/>
            <person name="Skaloud P."/>
            <person name="Haon M."/>
            <person name="Grisel S."/>
            <person name="Petersen M."/>
            <person name="Berrin J.G."/>
            <person name="Delaux P.M."/>
            <person name="Dal Grande F."/>
            <person name="Keller J."/>
        </authorList>
    </citation>
    <scope>NUCLEOTIDE SEQUENCE [LARGE SCALE GENOMIC DNA]</scope>
    <source>
        <strain evidence="2 3">SAG 2043</strain>
    </source>
</reference>
<dbReference type="EMBL" id="JALJOR010000012">
    <property type="protein sequence ID" value="KAK9807873.1"/>
    <property type="molecule type" value="Genomic_DNA"/>
</dbReference>
<protein>
    <recommendedName>
        <fullName evidence="1">UmuC domain-containing protein</fullName>
    </recommendedName>
</protein>
<comment type="caution">
    <text evidence="2">The sequence shown here is derived from an EMBL/GenBank/DDBJ whole genome shotgun (WGS) entry which is preliminary data.</text>
</comment>
<sequence>MIRNPVLRDRPMGVTQKYLIVTSNYAARAVGVTKLMGITEAKQKCPDLVLVNGEDLTPYRQASKRIMAVLQRFGVAERGGMDEVFVDVSQEVQSRLAKGVAEPGWCGHVHSGKDALVADNKHRPMDLRVDSRAGAPGQYAAAGPGDAAAWEAMLKVGSAIAAEARAAVKAEAGFRSSAGIACNRMLAKMAFGERTAAFLFAGCRGLDSTPVQASGPPKSITVEDSFKSCNSHAAACQVERLDDPSLVERPLVVQQFNAGGFVAVSYEARAAGVRCGDGVGAGGRSNIKWLQEVGAVSMEEAKRRCPGLVVRPMRTERYRQVAGQVHDLLRRFTPAGLVEKASYDDFYLDVSAHCQAGPLVHADADGQAPAGLQVVAGLPWEQLGPSLQKGAQIAVEVRHALKAELGLTASCGLAHNKLLARLAGPLHKPDGCTALPHSAACEFIHGFRIKDIPNFRAKLGDEVTAKLGIETVGELAGFEASHMARLFGPQTGETLAGLALGLDPSPVRDRGPPKSLTCERSFPPLTTQEAVRAALEPLAASLWSRLLEDLGVHGRLPTKLTLAVRQGYNAVQPQ</sequence>
<keyword evidence="3" id="KW-1185">Reference proteome</keyword>
<dbReference type="Pfam" id="PF21704">
    <property type="entry name" value="POLH-Rev1_HhH"/>
    <property type="match status" value="1"/>
</dbReference>
<dbReference type="PROSITE" id="PS50173">
    <property type="entry name" value="UMUC"/>
    <property type="match status" value="2"/>
</dbReference>
<dbReference type="GO" id="GO:0006281">
    <property type="term" value="P:DNA repair"/>
    <property type="evidence" value="ECO:0007669"/>
    <property type="project" value="InterPro"/>
</dbReference>
<organism evidence="2 3">
    <name type="scientific">[Myrmecia] bisecta</name>
    <dbReference type="NCBI Taxonomy" id="41462"/>
    <lineage>
        <taxon>Eukaryota</taxon>
        <taxon>Viridiplantae</taxon>
        <taxon>Chlorophyta</taxon>
        <taxon>core chlorophytes</taxon>
        <taxon>Trebouxiophyceae</taxon>
        <taxon>Trebouxiales</taxon>
        <taxon>Trebouxiaceae</taxon>
        <taxon>Myrmecia</taxon>
    </lineage>
</organism>
<dbReference type="Pfam" id="PF00817">
    <property type="entry name" value="IMS"/>
    <property type="match status" value="3"/>
</dbReference>
<evidence type="ECO:0000259" key="1">
    <source>
        <dbReference type="PROSITE" id="PS50173"/>
    </source>
</evidence>
<dbReference type="Gene3D" id="1.10.150.20">
    <property type="entry name" value="5' to 3' exonuclease, C-terminal subdomain"/>
    <property type="match status" value="1"/>
</dbReference>
<evidence type="ECO:0000313" key="2">
    <source>
        <dbReference type="EMBL" id="KAK9807873.1"/>
    </source>
</evidence>
<dbReference type="PANTHER" id="PTHR46404">
    <property type="entry name" value="DNA POLYMERASE IOTA"/>
    <property type="match status" value="1"/>
</dbReference>
<dbReference type="Pfam" id="PF11799">
    <property type="entry name" value="IMS_C"/>
    <property type="match status" value="1"/>
</dbReference>
<dbReference type="InterPro" id="IPR043502">
    <property type="entry name" value="DNA/RNA_pol_sf"/>
</dbReference>
<dbReference type="InterPro" id="IPR001126">
    <property type="entry name" value="UmuC"/>
</dbReference>
<accession>A0AAW1PD87</accession>
<dbReference type="Gene3D" id="3.30.1490.100">
    <property type="entry name" value="DNA polymerase, Y-family, little finger domain"/>
    <property type="match status" value="1"/>
</dbReference>
<dbReference type="PANTHER" id="PTHR46404:SF1">
    <property type="entry name" value="DNA POLYMERASE IOTA"/>
    <property type="match status" value="1"/>
</dbReference>
<dbReference type="SUPFAM" id="SSF56672">
    <property type="entry name" value="DNA/RNA polymerases"/>
    <property type="match status" value="2"/>
</dbReference>
<feature type="domain" description="UmuC" evidence="1">
    <location>
        <begin position="226"/>
        <end position="456"/>
    </location>
</feature>
<proteinExistence type="predicted"/>
<feature type="domain" description="UmuC" evidence="1">
    <location>
        <begin position="1"/>
        <end position="190"/>
    </location>
</feature>
<name>A0AAW1PD87_9CHLO</name>
<dbReference type="InterPro" id="IPR036775">
    <property type="entry name" value="DNA_pol_Y-fam_lit_finger_sf"/>
</dbReference>
<gene>
    <name evidence="2" type="ORF">WJX72_011771</name>
</gene>
<dbReference type="AlphaFoldDB" id="A0AAW1PD87"/>
<dbReference type="SUPFAM" id="SSF100879">
    <property type="entry name" value="Lesion bypass DNA polymerase (Y-family), little finger domain"/>
    <property type="match status" value="1"/>
</dbReference>
<dbReference type="Gene3D" id="3.40.1170.60">
    <property type="match status" value="2"/>
</dbReference>
<evidence type="ECO:0000313" key="3">
    <source>
        <dbReference type="Proteomes" id="UP001489004"/>
    </source>
</evidence>
<dbReference type="GO" id="GO:0003684">
    <property type="term" value="F:damaged DNA binding"/>
    <property type="evidence" value="ECO:0007669"/>
    <property type="project" value="InterPro"/>
</dbReference>
<dbReference type="Proteomes" id="UP001489004">
    <property type="component" value="Unassembled WGS sequence"/>
</dbReference>